<feature type="domain" description="N-acetyltransferase" evidence="11">
    <location>
        <begin position="106"/>
        <end position="253"/>
    </location>
</feature>
<organism evidence="12 13">
    <name type="scientific">Collybiopsis confluens</name>
    <dbReference type="NCBI Taxonomy" id="2823264"/>
    <lineage>
        <taxon>Eukaryota</taxon>
        <taxon>Fungi</taxon>
        <taxon>Dikarya</taxon>
        <taxon>Basidiomycota</taxon>
        <taxon>Agaricomycotina</taxon>
        <taxon>Agaricomycetes</taxon>
        <taxon>Agaricomycetidae</taxon>
        <taxon>Agaricales</taxon>
        <taxon>Marasmiineae</taxon>
        <taxon>Omphalotaceae</taxon>
        <taxon>Collybiopsis</taxon>
    </lineage>
</organism>
<feature type="transmembrane region" description="Helical" evidence="10">
    <location>
        <begin position="80"/>
        <end position="100"/>
    </location>
</feature>
<keyword evidence="13" id="KW-1185">Reference proteome</keyword>
<evidence type="ECO:0000256" key="9">
    <source>
        <dbReference type="ARBA" id="ARBA00040241"/>
    </source>
</evidence>
<evidence type="ECO:0000256" key="7">
    <source>
        <dbReference type="ARBA" id="ARBA00037582"/>
    </source>
</evidence>
<accession>A0A8H5MEN3</accession>
<keyword evidence="6" id="KW-0012">Acyltransferase</keyword>
<dbReference type="OrthoDB" id="41532at2759"/>
<name>A0A8H5MEN3_9AGAR</name>
<comment type="function">
    <text evidence="7">Probable acetyltransferase.</text>
</comment>
<dbReference type="InterPro" id="IPR000182">
    <property type="entry name" value="GNAT_dom"/>
</dbReference>
<evidence type="ECO:0000256" key="4">
    <source>
        <dbReference type="ARBA" id="ARBA00022989"/>
    </source>
</evidence>
<dbReference type="GO" id="GO:0008080">
    <property type="term" value="F:N-acetyltransferase activity"/>
    <property type="evidence" value="ECO:0007669"/>
    <property type="project" value="InterPro"/>
</dbReference>
<dbReference type="InterPro" id="IPR050769">
    <property type="entry name" value="NAT_camello-type"/>
</dbReference>
<evidence type="ECO:0000256" key="6">
    <source>
        <dbReference type="ARBA" id="ARBA00023315"/>
    </source>
</evidence>
<comment type="caution">
    <text evidence="12">The sequence shown here is derived from an EMBL/GenBank/DDBJ whole genome shotgun (WGS) entry which is preliminary data.</text>
</comment>
<keyword evidence="4 10" id="KW-1133">Transmembrane helix</keyword>
<evidence type="ECO:0000259" key="11">
    <source>
        <dbReference type="PROSITE" id="PS51186"/>
    </source>
</evidence>
<keyword evidence="2" id="KW-0808">Transferase</keyword>
<dbReference type="CDD" id="cd04301">
    <property type="entry name" value="NAT_SF"/>
    <property type="match status" value="1"/>
</dbReference>
<evidence type="ECO:0000256" key="3">
    <source>
        <dbReference type="ARBA" id="ARBA00022692"/>
    </source>
</evidence>
<dbReference type="SUPFAM" id="SSF55729">
    <property type="entry name" value="Acyl-CoA N-acyltransferases (Nat)"/>
    <property type="match status" value="1"/>
</dbReference>
<dbReference type="Proteomes" id="UP000518752">
    <property type="component" value="Unassembled WGS sequence"/>
</dbReference>
<evidence type="ECO:0000256" key="2">
    <source>
        <dbReference type="ARBA" id="ARBA00022679"/>
    </source>
</evidence>
<evidence type="ECO:0000256" key="8">
    <source>
        <dbReference type="ARBA" id="ARBA00038470"/>
    </source>
</evidence>
<sequence length="253" mass="28990">MDLERSPLLPQDSILIRQFIPADAPSVLKVYFTGLVDGVDSAGHFAVVRAFLHWIPMYLAYMLLLCGGATYSLAPRNLQLFGLATALLSCAFMLFIYYRIRTTFITYYRDGLRNDMLDVNSYYHSDDEKAERPTRCFWVAEIPSANSKGGSEVVGCVALDCSPKTDHEPMVGELRRLFVLPAYRKRGIGTMLMRTLISYAKDKQIRSLRLETTNFQPVARELYNRNWTYYSTRDSDFGAGDMKMNFIEYRLSL</sequence>
<keyword evidence="3 10" id="KW-0812">Transmembrane</keyword>
<evidence type="ECO:0000256" key="5">
    <source>
        <dbReference type="ARBA" id="ARBA00023136"/>
    </source>
</evidence>
<keyword evidence="5 10" id="KW-0472">Membrane</keyword>
<dbReference type="Gene3D" id="3.40.630.30">
    <property type="match status" value="1"/>
</dbReference>
<evidence type="ECO:0000256" key="10">
    <source>
        <dbReference type="SAM" id="Phobius"/>
    </source>
</evidence>
<feature type="transmembrane region" description="Helical" evidence="10">
    <location>
        <begin position="51"/>
        <end position="74"/>
    </location>
</feature>
<gene>
    <name evidence="12" type="ORF">D9757_003110</name>
</gene>
<dbReference type="GO" id="GO:0016020">
    <property type="term" value="C:membrane"/>
    <property type="evidence" value="ECO:0007669"/>
    <property type="project" value="UniProtKB-SubCell"/>
</dbReference>
<dbReference type="Pfam" id="PF00583">
    <property type="entry name" value="Acetyltransf_1"/>
    <property type="match status" value="1"/>
</dbReference>
<dbReference type="PANTHER" id="PTHR13947:SF51">
    <property type="entry name" value="N-ACETYLTRANSFERASE 14-RELATED"/>
    <property type="match status" value="1"/>
</dbReference>
<protein>
    <recommendedName>
        <fullName evidence="9">Probable N-acetyltransferase 14</fullName>
    </recommendedName>
</protein>
<comment type="similarity">
    <text evidence="8">Belongs to the camello family.</text>
</comment>
<proteinExistence type="inferred from homology"/>
<evidence type="ECO:0000313" key="12">
    <source>
        <dbReference type="EMBL" id="KAF5391074.1"/>
    </source>
</evidence>
<reference evidence="12 13" key="1">
    <citation type="journal article" date="2020" name="ISME J.">
        <title>Uncovering the hidden diversity of litter-decomposition mechanisms in mushroom-forming fungi.</title>
        <authorList>
            <person name="Floudas D."/>
            <person name="Bentzer J."/>
            <person name="Ahren D."/>
            <person name="Johansson T."/>
            <person name="Persson P."/>
            <person name="Tunlid A."/>
        </authorList>
    </citation>
    <scope>NUCLEOTIDE SEQUENCE [LARGE SCALE GENOMIC DNA]</scope>
    <source>
        <strain evidence="12 13">CBS 406.79</strain>
    </source>
</reference>
<comment type="subcellular location">
    <subcellularLocation>
        <location evidence="1">Membrane</location>
    </subcellularLocation>
</comment>
<evidence type="ECO:0000313" key="13">
    <source>
        <dbReference type="Proteomes" id="UP000518752"/>
    </source>
</evidence>
<evidence type="ECO:0000256" key="1">
    <source>
        <dbReference type="ARBA" id="ARBA00004370"/>
    </source>
</evidence>
<dbReference type="PROSITE" id="PS51186">
    <property type="entry name" value="GNAT"/>
    <property type="match status" value="1"/>
</dbReference>
<dbReference type="EMBL" id="JAACJN010000011">
    <property type="protein sequence ID" value="KAF5391074.1"/>
    <property type="molecule type" value="Genomic_DNA"/>
</dbReference>
<dbReference type="PANTHER" id="PTHR13947">
    <property type="entry name" value="GNAT FAMILY N-ACETYLTRANSFERASE"/>
    <property type="match status" value="1"/>
</dbReference>
<dbReference type="InterPro" id="IPR016181">
    <property type="entry name" value="Acyl_CoA_acyltransferase"/>
</dbReference>
<dbReference type="AlphaFoldDB" id="A0A8H5MEN3"/>